<protein>
    <submittedName>
        <fullName evidence="2">Uncharacterized protein</fullName>
    </submittedName>
</protein>
<feature type="signal peptide" evidence="1">
    <location>
        <begin position="1"/>
        <end position="37"/>
    </location>
</feature>
<evidence type="ECO:0000313" key="2">
    <source>
        <dbReference type="EMBL" id="VTT79919.1"/>
    </source>
</evidence>
<comment type="caution">
    <text evidence="2">The sequence shown here is derived from an EMBL/GenBank/DDBJ whole genome shotgun (WGS) entry which is preliminary data.</text>
</comment>
<reference evidence="2" key="1">
    <citation type="submission" date="2019-05" db="EMBL/GenBank/DDBJ databases">
        <authorList>
            <person name="Piombo E."/>
        </authorList>
    </citation>
    <scope>NUCLEOTIDE SEQUENCE</scope>
    <source>
        <strain evidence="2">C2S</strain>
    </source>
</reference>
<accession>A0A0J0DU60</accession>
<dbReference type="AlphaFoldDB" id="A0A0J0DU60"/>
<organism evidence="2 3">
    <name type="scientific">Fusarium fujikuroi</name>
    <name type="common">Bakanae and foot rot disease fungus</name>
    <name type="synonym">Gibberella fujikuroi</name>
    <dbReference type="NCBI Taxonomy" id="5127"/>
    <lineage>
        <taxon>Eukaryota</taxon>
        <taxon>Fungi</taxon>
        <taxon>Dikarya</taxon>
        <taxon>Ascomycota</taxon>
        <taxon>Pezizomycotina</taxon>
        <taxon>Sordariomycetes</taxon>
        <taxon>Hypocreomycetidae</taxon>
        <taxon>Hypocreales</taxon>
        <taxon>Nectriaceae</taxon>
        <taxon>Fusarium</taxon>
        <taxon>Fusarium fujikuroi species complex</taxon>
    </lineage>
</organism>
<gene>
    <name evidence="2" type="ORF">C2S_11520</name>
</gene>
<name>A0A0J0DU60_FUSFU</name>
<feature type="chain" id="PRO_5014230154" evidence="1">
    <location>
        <begin position="38"/>
        <end position="175"/>
    </location>
</feature>
<sequence length="175" mass="19101">MKAFGGRNHGAESATSPTRQSYGKWIGLLAILSLVQAQGPSTSQEITYLECGGSNVTIPYCLQCAECRMECGGPNVVVPWCRPCQDQCDEIIVLPMPGIYPRKRLGEDGKPFIVGQWQLDTALADSTDREMVWAGEVKWNVAPKKEMENSAALCWAVKAEDGSDKLVYQCVNAGL</sequence>
<dbReference type="EMBL" id="CABFJX010000399">
    <property type="protein sequence ID" value="VTT79919.1"/>
    <property type="molecule type" value="Genomic_DNA"/>
</dbReference>
<keyword evidence="1" id="KW-0732">Signal</keyword>
<evidence type="ECO:0000256" key="1">
    <source>
        <dbReference type="SAM" id="SignalP"/>
    </source>
</evidence>
<evidence type="ECO:0000313" key="3">
    <source>
        <dbReference type="Proteomes" id="UP000760494"/>
    </source>
</evidence>
<dbReference type="Proteomes" id="UP000760494">
    <property type="component" value="Unassembled WGS sequence"/>
</dbReference>
<proteinExistence type="predicted"/>